<name>A0A2W2C5C0_9ACTN</name>
<dbReference type="InterPro" id="IPR044153">
    <property type="entry name" value="PIN_Pae0151-like"/>
</dbReference>
<evidence type="ECO:0000256" key="6">
    <source>
        <dbReference type="HAMAP-Rule" id="MF_00265"/>
    </source>
</evidence>
<dbReference type="CDD" id="cd09873">
    <property type="entry name" value="PIN_Pae0151-like"/>
    <property type="match status" value="1"/>
</dbReference>
<accession>A0A2W2C5C0</accession>
<evidence type="ECO:0000256" key="2">
    <source>
        <dbReference type="ARBA" id="ARBA00022722"/>
    </source>
</evidence>
<proteinExistence type="inferred from homology"/>
<keyword evidence="1 6" id="KW-1277">Toxin-antitoxin system</keyword>
<organism evidence="8 9">
    <name type="scientific">Jiangella anatolica</name>
    <dbReference type="NCBI Taxonomy" id="2670374"/>
    <lineage>
        <taxon>Bacteria</taxon>
        <taxon>Bacillati</taxon>
        <taxon>Actinomycetota</taxon>
        <taxon>Actinomycetes</taxon>
        <taxon>Jiangellales</taxon>
        <taxon>Jiangellaceae</taxon>
        <taxon>Jiangella</taxon>
    </lineage>
</organism>
<dbReference type="SUPFAM" id="SSF88723">
    <property type="entry name" value="PIN domain-like"/>
    <property type="match status" value="1"/>
</dbReference>
<dbReference type="Proteomes" id="UP000248764">
    <property type="component" value="Unassembled WGS sequence"/>
</dbReference>
<dbReference type="GO" id="GO:0090729">
    <property type="term" value="F:toxin activity"/>
    <property type="evidence" value="ECO:0007669"/>
    <property type="project" value="UniProtKB-KW"/>
</dbReference>
<evidence type="ECO:0000313" key="9">
    <source>
        <dbReference type="Proteomes" id="UP000248764"/>
    </source>
</evidence>
<comment type="function">
    <text evidence="6">Toxic component of a toxin-antitoxin (TA) system. An RNase.</text>
</comment>
<dbReference type="HAMAP" id="MF_00265">
    <property type="entry name" value="VapC_Nob1"/>
    <property type="match status" value="1"/>
</dbReference>
<gene>
    <name evidence="6" type="primary">vapC</name>
    <name evidence="8" type="ORF">C1I92_12425</name>
</gene>
<keyword evidence="4 6" id="KW-0378">Hydrolase</keyword>
<dbReference type="RefSeq" id="WP_111254978.1">
    <property type="nucleotide sequence ID" value="NZ_POTW01000025.1"/>
</dbReference>
<dbReference type="EMBL" id="POTW01000025">
    <property type="protein sequence ID" value="PZF83409.1"/>
    <property type="molecule type" value="Genomic_DNA"/>
</dbReference>
<evidence type="ECO:0000259" key="7">
    <source>
        <dbReference type="Pfam" id="PF01850"/>
    </source>
</evidence>
<protein>
    <recommendedName>
        <fullName evidence="6">Ribonuclease VapC</fullName>
        <shortName evidence="6">RNase VapC</shortName>
        <ecNumber evidence="6">3.1.-.-</ecNumber>
    </recommendedName>
    <alternativeName>
        <fullName evidence="6">Toxin VapC</fullName>
    </alternativeName>
</protein>
<comment type="cofactor">
    <cofactor evidence="6">
        <name>Mg(2+)</name>
        <dbReference type="ChEBI" id="CHEBI:18420"/>
    </cofactor>
</comment>
<keyword evidence="2 6" id="KW-0540">Nuclease</keyword>
<feature type="binding site" evidence="6">
    <location>
        <position position="7"/>
    </location>
    <ligand>
        <name>Mg(2+)</name>
        <dbReference type="ChEBI" id="CHEBI:18420"/>
    </ligand>
</feature>
<dbReference type="GO" id="GO:0016787">
    <property type="term" value="F:hydrolase activity"/>
    <property type="evidence" value="ECO:0007669"/>
    <property type="project" value="UniProtKB-KW"/>
</dbReference>
<evidence type="ECO:0000256" key="5">
    <source>
        <dbReference type="ARBA" id="ARBA00022842"/>
    </source>
</evidence>
<evidence type="ECO:0000256" key="4">
    <source>
        <dbReference type="ARBA" id="ARBA00022801"/>
    </source>
</evidence>
<dbReference type="Gene3D" id="3.40.50.1010">
    <property type="entry name" value="5'-nuclease"/>
    <property type="match status" value="1"/>
</dbReference>
<dbReference type="Pfam" id="PF01850">
    <property type="entry name" value="PIN"/>
    <property type="match status" value="1"/>
</dbReference>
<keyword evidence="3 6" id="KW-0479">Metal-binding</keyword>
<reference evidence="8 9" key="1">
    <citation type="submission" date="2018-01" db="EMBL/GenBank/DDBJ databases">
        <title>Draft genome sequence of Jiangella sp. GTF31.</title>
        <authorList>
            <person name="Sahin N."/>
            <person name="Ay H."/>
            <person name="Saygin H."/>
        </authorList>
    </citation>
    <scope>NUCLEOTIDE SEQUENCE [LARGE SCALE GENOMIC DNA]</scope>
    <source>
        <strain evidence="8 9">GTF31</strain>
    </source>
</reference>
<feature type="domain" description="PIN" evidence="7">
    <location>
        <begin position="5"/>
        <end position="117"/>
    </location>
</feature>
<feature type="binding site" evidence="6">
    <location>
        <position position="97"/>
    </location>
    <ligand>
        <name>Mg(2+)</name>
        <dbReference type="ChEBI" id="CHEBI:18420"/>
    </ligand>
</feature>
<dbReference type="PANTHER" id="PTHR35901">
    <property type="entry name" value="RIBONUCLEASE VAPC3"/>
    <property type="match status" value="1"/>
</dbReference>
<keyword evidence="6" id="KW-0800">Toxin</keyword>
<dbReference type="InterPro" id="IPR029060">
    <property type="entry name" value="PIN-like_dom_sf"/>
</dbReference>
<dbReference type="GO" id="GO:0004540">
    <property type="term" value="F:RNA nuclease activity"/>
    <property type="evidence" value="ECO:0007669"/>
    <property type="project" value="InterPro"/>
</dbReference>
<evidence type="ECO:0000256" key="1">
    <source>
        <dbReference type="ARBA" id="ARBA00022649"/>
    </source>
</evidence>
<comment type="caution">
    <text evidence="8">The sequence shown here is derived from an EMBL/GenBank/DDBJ whole genome shotgun (WGS) entry which is preliminary data.</text>
</comment>
<dbReference type="GO" id="GO:0000287">
    <property type="term" value="F:magnesium ion binding"/>
    <property type="evidence" value="ECO:0007669"/>
    <property type="project" value="UniProtKB-UniRule"/>
</dbReference>
<dbReference type="InterPro" id="IPR002716">
    <property type="entry name" value="PIN_dom"/>
</dbReference>
<dbReference type="EC" id="3.1.-.-" evidence="6"/>
<keyword evidence="5 6" id="KW-0460">Magnesium</keyword>
<keyword evidence="9" id="KW-1185">Reference proteome</keyword>
<dbReference type="InterPro" id="IPR051619">
    <property type="entry name" value="TypeII_TA_RNase_PINc/VapC"/>
</dbReference>
<dbReference type="InterPro" id="IPR022907">
    <property type="entry name" value="VapC_family"/>
</dbReference>
<dbReference type="AlphaFoldDB" id="A0A2W2C5C0"/>
<comment type="similarity">
    <text evidence="6">Belongs to the PINc/VapC protein family.</text>
</comment>
<evidence type="ECO:0000313" key="8">
    <source>
        <dbReference type="EMBL" id="PZF83409.1"/>
    </source>
</evidence>
<dbReference type="PANTHER" id="PTHR35901:SF1">
    <property type="entry name" value="EXONUCLEASE VAPC9"/>
    <property type="match status" value="1"/>
</dbReference>
<sequence>MSALVVDTSLILYALSEAQHDDVLRKRLSAPRILHAPHLIDFEIGNALRGLTLGGKLTLAQADGIRADFAELRIERFPGAVLTGRMWELRHNYTAYDAAYIALAELLACPLLTGDAKLMGAHQAEIELYPTP</sequence>
<evidence type="ECO:0000256" key="3">
    <source>
        <dbReference type="ARBA" id="ARBA00022723"/>
    </source>
</evidence>